<dbReference type="PANTHER" id="PTHR46532:SF15">
    <property type="entry name" value="CYTOPLASMIC DYNEIN 2 HEAVY CHAIN 1"/>
    <property type="match status" value="1"/>
</dbReference>
<dbReference type="GO" id="GO:0007018">
    <property type="term" value="P:microtubule-based movement"/>
    <property type="evidence" value="ECO:0007669"/>
    <property type="project" value="InterPro"/>
</dbReference>
<dbReference type="InterPro" id="IPR026983">
    <property type="entry name" value="DHC"/>
</dbReference>
<proteinExistence type="predicted"/>
<organism evidence="2 3">
    <name type="scientific">Araneus ventricosus</name>
    <name type="common">Orbweaver spider</name>
    <name type="synonym">Epeira ventricosa</name>
    <dbReference type="NCBI Taxonomy" id="182803"/>
    <lineage>
        <taxon>Eukaryota</taxon>
        <taxon>Metazoa</taxon>
        <taxon>Ecdysozoa</taxon>
        <taxon>Arthropoda</taxon>
        <taxon>Chelicerata</taxon>
        <taxon>Arachnida</taxon>
        <taxon>Araneae</taxon>
        <taxon>Araneomorphae</taxon>
        <taxon>Entelegynae</taxon>
        <taxon>Araneoidea</taxon>
        <taxon>Araneidae</taxon>
        <taxon>Araneus</taxon>
    </lineage>
</organism>
<reference evidence="2 3" key="1">
    <citation type="journal article" date="2019" name="Sci. Rep.">
        <title>Orb-weaving spider Araneus ventricosus genome elucidates the spidroin gene catalogue.</title>
        <authorList>
            <person name="Kono N."/>
            <person name="Nakamura H."/>
            <person name="Ohtoshi R."/>
            <person name="Moran D.A.P."/>
            <person name="Shinohara A."/>
            <person name="Yoshida Y."/>
            <person name="Fujiwara M."/>
            <person name="Mori M."/>
            <person name="Tomita M."/>
            <person name="Arakawa K."/>
        </authorList>
    </citation>
    <scope>NUCLEOTIDE SEQUENCE [LARGE SCALE GENOMIC DNA]</scope>
</reference>
<dbReference type="GO" id="GO:0045505">
    <property type="term" value="F:dynein intermediate chain binding"/>
    <property type="evidence" value="ECO:0007669"/>
    <property type="project" value="InterPro"/>
</dbReference>
<evidence type="ECO:0000259" key="1">
    <source>
        <dbReference type="Pfam" id="PF18199"/>
    </source>
</evidence>
<sequence>MDNLKFVCSWKGKIPQAKLSITITGIYLEGCLFNGQQLSDCHHDSPVVSLVPAFTAAWIPKDSPSPYREDEVIFLPVYFTSDREQIVTCIQLPCGENHEHWVQTGAALFLKNS</sequence>
<dbReference type="PANTHER" id="PTHR46532">
    <property type="entry name" value="MALE FERTILITY FACTOR KL5"/>
    <property type="match status" value="1"/>
</dbReference>
<dbReference type="Pfam" id="PF18199">
    <property type="entry name" value="Dynein_C"/>
    <property type="match status" value="1"/>
</dbReference>
<dbReference type="AlphaFoldDB" id="A0A4Y2VSU1"/>
<dbReference type="GO" id="GO:0051959">
    <property type="term" value="F:dynein light intermediate chain binding"/>
    <property type="evidence" value="ECO:0007669"/>
    <property type="project" value="InterPro"/>
</dbReference>
<keyword evidence="3" id="KW-1185">Reference proteome</keyword>
<dbReference type="Proteomes" id="UP000499080">
    <property type="component" value="Unassembled WGS sequence"/>
</dbReference>
<dbReference type="InterPro" id="IPR043160">
    <property type="entry name" value="Dynein_C_barrel"/>
</dbReference>
<dbReference type="Gene3D" id="3.10.490.20">
    <property type="match status" value="1"/>
</dbReference>
<accession>A0A4Y2VSU1</accession>
<gene>
    <name evidence="2" type="primary">DYH1B_2</name>
    <name evidence="2" type="ORF">AVEN_214682_1</name>
</gene>
<feature type="domain" description="Dynein heavy chain C-terminal" evidence="1">
    <location>
        <begin position="1"/>
        <end position="110"/>
    </location>
</feature>
<dbReference type="GO" id="GO:0005858">
    <property type="term" value="C:axonemal dynein complex"/>
    <property type="evidence" value="ECO:0007669"/>
    <property type="project" value="TreeGrafter"/>
</dbReference>
<comment type="caution">
    <text evidence="2">The sequence shown here is derived from an EMBL/GenBank/DDBJ whole genome shotgun (WGS) entry which is preliminary data.</text>
</comment>
<evidence type="ECO:0000313" key="3">
    <source>
        <dbReference type="Proteomes" id="UP000499080"/>
    </source>
</evidence>
<dbReference type="EMBL" id="BGPR01050318">
    <property type="protein sequence ID" value="GBO27336.1"/>
    <property type="molecule type" value="Genomic_DNA"/>
</dbReference>
<protein>
    <submittedName>
        <fullName evidence="2">Cytoplasmic dynein 2 heavy chain 1</fullName>
    </submittedName>
</protein>
<dbReference type="OrthoDB" id="6424585at2759"/>
<name>A0A4Y2VSU1_ARAVE</name>
<evidence type="ECO:0000313" key="2">
    <source>
        <dbReference type="EMBL" id="GBO27336.1"/>
    </source>
</evidence>
<dbReference type="InterPro" id="IPR041228">
    <property type="entry name" value="Dynein_C"/>
</dbReference>